<keyword evidence="3" id="KW-1185">Reference proteome</keyword>
<dbReference type="AlphaFoldDB" id="A0A087T2X0"/>
<proteinExistence type="predicted"/>
<feature type="compositionally biased region" description="Polar residues" evidence="1">
    <location>
        <begin position="261"/>
        <end position="270"/>
    </location>
</feature>
<name>A0A087T2X0_STEMI</name>
<feature type="region of interest" description="Disordered" evidence="1">
    <location>
        <begin position="189"/>
        <end position="270"/>
    </location>
</feature>
<evidence type="ECO:0000313" key="2">
    <source>
        <dbReference type="EMBL" id="KFM59459.1"/>
    </source>
</evidence>
<feature type="non-terminal residue" evidence="2">
    <location>
        <position position="383"/>
    </location>
</feature>
<accession>A0A087T2X0</accession>
<sequence>MAGFLDQISCEEITQELIKDLNLGKVFDDFYGNILADIKKLDSYKRLKEISIAQFCDPLTDEEELKEKEQMKTAEIGILMLSVDSSISDLTSKKVNFAKDTILDIIQVGQDTDLSAGTSEFNSRLDENLSANNGGSESDIRTGIATEKDTDTIANTSESHSRSNGSLISENMEAESDLRISVKNKNVDITAKTSESSPRRNGCQIPENRSTESNLKISRKYKNTDTTANASKSNSRRNKNLSTKNDKRKPSVRSAKHKNTDSNSQNSNHFKTTGLCEKCETLSEKFMEMNTNFLDRDDDSESDVSVGSISSIHTSDLSSFDDVISISSEDESGQKKRKKISINEANTKYFHGHLYDIYEAVSSGRGNAKPFEILCRKCTVKES</sequence>
<feature type="region of interest" description="Disordered" evidence="1">
    <location>
        <begin position="125"/>
        <end position="169"/>
    </location>
</feature>
<dbReference type="Proteomes" id="UP000054359">
    <property type="component" value="Unassembled WGS sequence"/>
</dbReference>
<feature type="compositionally biased region" description="Polar residues" evidence="1">
    <location>
        <begin position="207"/>
        <end position="216"/>
    </location>
</feature>
<gene>
    <name evidence="2" type="ORF">X975_20216</name>
</gene>
<evidence type="ECO:0000256" key="1">
    <source>
        <dbReference type="SAM" id="MobiDB-lite"/>
    </source>
</evidence>
<dbReference type="EMBL" id="KK113145">
    <property type="protein sequence ID" value="KFM59459.1"/>
    <property type="molecule type" value="Genomic_DNA"/>
</dbReference>
<evidence type="ECO:0000313" key="3">
    <source>
        <dbReference type="Proteomes" id="UP000054359"/>
    </source>
</evidence>
<feature type="compositionally biased region" description="Polar residues" evidence="1">
    <location>
        <begin position="152"/>
        <end position="169"/>
    </location>
</feature>
<dbReference type="OrthoDB" id="7700674at2759"/>
<protein>
    <submittedName>
        <fullName evidence="2">Uncharacterized protein</fullName>
    </submittedName>
</protein>
<organism evidence="2 3">
    <name type="scientific">Stegodyphus mimosarum</name>
    <name type="common">African social velvet spider</name>
    <dbReference type="NCBI Taxonomy" id="407821"/>
    <lineage>
        <taxon>Eukaryota</taxon>
        <taxon>Metazoa</taxon>
        <taxon>Ecdysozoa</taxon>
        <taxon>Arthropoda</taxon>
        <taxon>Chelicerata</taxon>
        <taxon>Arachnida</taxon>
        <taxon>Araneae</taxon>
        <taxon>Araneomorphae</taxon>
        <taxon>Entelegynae</taxon>
        <taxon>Eresoidea</taxon>
        <taxon>Eresidae</taxon>
        <taxon>Stegodyphus</taxon>
    </lineage>
</organism>
<reference evidence="2 3" key="1">
    <citation type="submission" date="2013-11" db="EMBL/GenBank/DDBJ databases">
        <title>Genome sequencing of Stegodyphus mimosarum.</title>
        <authorList>
            <person name="Bechsgaard J."/>
        </authorList>
    </citation>
    <scope>NUCLEOTIDE SEQUENCE [LARGE SCALE GENOMIC DNA]</scope>
</reference>